<proteinExistence type="predicted"/>
<evidence type="ECO:0000313" key="2">
    <source>
        <dbReference type="Proteomes" id="UP000078492"/>
    </source>
</evidence>
<feature type="non-terminal residue" evidence="1">
    <location>
        <position position="1"/>
    </location>
</feature>
<keyword evidence="2" id="KW-1185">Reference proteome</keyword>
<dbReference type="Proteomes" id="UP000078492">
    <property type="component" value="Unassembled WGS sequence"/>
</dbReference>
<organism evidence="1 2">
    <name type="scientific">Trachymyrmex cornetzi</name>
    <dbReference type="NCBI Taxonomy" id="471704"/>
    <lineage>
        <taxon>Eukaryota</taxon>
        <taxon>Metazoa</taxon>
        <taxon>Ecdysozoa</taxon>
        <taxon>Arthropoda</taxon>
        <taxon>Hexapoda</taxon>
        <taxon>Insecta</taxon>
        <taxon>Pterygota</taxon>
        <taxon>Neoptera</taxon>
        <taxon>Endopterygota</taxon>
        <taxon>Hymenoptera</taxon>
        <taxon>Apocrita</taxon>
        <taxon>Aculeata</taxon>
        <taxon>Formicoidea</taxon>
        <taxon>Formicidae</taxon>
        <taxon>Myrmicinae</taxon>
        <taxon>Trachymyrmex</taxon>
    </lineage>
</organism>
<evidence type="ECO:0000313" key="1">
    <source>
        <dbReference type="EMBL" id="KYN22249.1"/>
    </source>
</evidence>
<protein>
    <submittedName>
        <fullName evidence="1">Uncharacterized protein</fullName>
    </submittedName>
</protein>
<reference evidence="1 2" key="1">
    <citation type="submission" date="2015-09" db="EMBL/GenBank/DDBJ databases">
        <title>Trachymyrmex cornetzi WGS genome.</title>
        <authorList>
            <person name="Nygaard S."/>
            <person name="Hu H."/>
            <person name="Boomsma J."/>
            <person name="Zhang G."/>
        </authorList>
    </citation>
    <scope>NUCLEOTIDE SEQUENCE [LARGE SCALE GENOMIC DNA]</scope>
    <source>
        <strain evidence="1">Tcor2-1</strain>
        <tissue evidence="1">Whole body</tissue>
    </source>
</reference>
<name>A0A151JB74_9HYME</name>
<sequence length="229" mass="26751">ISQSNSTSDNMERDLIEQATLLNTREEYVAWEQRCDEFIESLEEQSRIKRLRLSIGKRQSVIACIARLESLKDSVRGRFVHVDAGHGLRWREIETAFKSRILTGAVINSNHIEPRRFLEDASEIVLERVQCIIQRYDSIKINTIFNGKFVADDKRANKSIVTQNYELYRYIDLREWYVTRVVEPILTSLEEFQERDSGWALLRILNLAVNANKHNPLRAGCHNSREKLC</sequence>
<accession>A0A151JB74</accession>
<gene>
    <name evidence="1" type="ORF">ALC57_05356</name>
</gene>
<dbReference type="AlphaFoldDB" id="A0A151JB74"/>
<dbReference type="EMBL" id="KQ979208">
    <property type="protein sequence ID" value="KYN22249.1"/>
    <property type="molecule type" value="Genomic_DNA"/>
</dbReference>